<evidence type="ECO:0000313" key="9">
    <source>
        <dbReference type="EMBL" id="SVE27237.1"/>
    </source>
</evidence>
<dbReference type="CDD" id="cd06261">
    <property type="entry name" value="TM_PBP2"/>
    <property type="match status" value="1"/>
</dbReference>
<keyword evidence="4 7" id="KW-0812">Transmembrane</keyword>
<dbReference type="PANTHER" id="PTHR43386">
    <property type="entry name" value="OLIGOPEPTIDE TRANSPORT SYSTEM PERMEASE PROTEIN APPC"/>
    <property type="match status" value="1"/>
</dbReference>
<comment type="subcellular location">
    <subcellularLocation>
        <location evidence="1">Cell membrane</location>
        <topology evidence="1">Multi-pass membrane protein</topology>
    </subcellularLocation>
</comment>
<dbReference type="GO" id="GO:0055085">
    <property type="term" value="P:transmembrane transport"/>
    <property type="evidence" value="ECO:0007669"/>
    <property type="project" value="InterPro"/>
</dbReference>
<evidence type="ECO:0000256" key="1">
    <source>
        <dbReference type="ARBA" id="ARBA00004651"/>
    </source>
</evidence>
<reference evidence="9" key="1">
    <citation type="submission" date="2018-05" db="EMBL/GenBank/DDBJ databases">
        <authorList>
            <person name="Lanie J.A."/>
            <person name="Ng W.-L."/>
            <person name="Kazmierczak K.M."/>
            <person name="Andrzejewski T.M."/>
            <person name="Davidsen T.M."/>
            <person name="Wayne K.J."/>
            <person name="Tettelin H."/>
            <person name="Glass J.I."/>
            <person name="Rusch D."/>
            <person name="Podicherti R."/>
            <person name="Tsui H.-C.T."/>
            <person name="Winkler M.E."/>
        </authorList>
    </citation>
    <scope>NUCLEOTIDE SEQUENCE</scope>
</reference>
<dbReference type="PANTHER" id="PTHR43386:SF1">
    <property type="entry name" value="D,D-DIPEPTIDE TRANSPORT SYSTEM PERMEASE PROTEIN DDPC-RELATED"/>
    <property type="match status" value="1"/>
</dbReference>
<dbReference type="GO" id="GO:0005886">
    <property type="term" value="C:plasma membrane"/>
    <property type="evidence" value="ECO:0007669"/>
    <property type="project" value="UniProtKB-SubCell"/>
</dbReference>
<feature type="transmembrane region" description="Helical" evidence="7">
    <location>
        <begin position="16"/>
        <end position="38"/>
    </location>
</feature>
<feature type="transmembrane region" description="Helical" evidence="7">
    <location>
        <begin position="116"/>
        <end position="137"/>
    </location>
</feature>
<evidence type="ECO:0000256" key="5">
    <source>
        <dbReference type="ARBA" id="ARBA00022989"/>
    </source>
</evidence>
<dbReference type="Gene3D" id="1.10.3720.10">
    <property type="entry name" value="MetI-like"/>
    <property type="match status" value="1"/>
</dbReference>
<protein>
    <recommendedName>
        <fullName evidence="8">ABC transmembrane type-1 domain-containing protein</fullName>
    </recommendedName>
</protein>
<keyword evidence="3" id="KW-1003">Cell membrane</keyword>
<feature type="transmembrane region" description="Helical" evidence="7">
    <location>
        <begin position="83"/>
        <end position="104"/>
    </location>
</feature>
<feature type="domain" description="ABC transmembrane type-1" evidence="8">
    <location>
        <begin position="77"/>
        <end position="173"/>
    </location>
</feature>
<accession>A0A383C4B1</accession>
<dbReference type="PROSITE" id="PS50928">
    <property type="entry name" value="ABC_TM1"/>
    <property type="match status" value="1"/>
</dbReference>
<dbReference type="Pfam" id="PF12911">
    <property type="entry name" value="OppC_N"/>
    <property type="match status" value="1"/>
</dbReference>
<evidence type="ECO:0000256" key="6">
    <source>
        <dbReference type="ARBA" id="ARBA00023136"/>
    </source>
</evidence>
<dbReference type="Pfam" id="PF00528">
    <property type="entry name" value="BPD_transp_1"/>
    <property type="match status" value="1"/>
</dbReference>
<dbReference type="EMBL" id="UINC01205867">
    <property type="protein sequence ID" value="SVE27237.1"/>
    <property type="molecule type" value="Genomic_DNA"/>
</dbReference>
<dbReference type="AlphaFoldDB" id="A0A383C4B1"/>
<dbReference type="InterPro" id="IPR050366">
    <property type="entry name" value="BP-dependent_transpt_permease"/>
</dbReference>
<keyword evidence="6 7" id="KW-0472">Membrane</keyword>
<evidence type="ECO:0000256" key="7">
    <source>
        <dbReference type="SAM" id="Phobius"/>
    </source>
</evidence>
<dbReference type="SUPFAM" id="SSF161098">
    <property type="entry name" value="MetI-like"/>
    <property type="match status" value="1"/>
</dbReference>
<name>A0A383C4B1_9ZZZZ</name>
<sequence>MLLLTTTWAYLRHRPIPLAGAGVVGGLVLVAALAPWIAPFDPIAQNLYERLSPPSWTNWMGTDEFGRDILSRVIYGARISLRIGLLCITIALSCGTTLGLISGYRGGVTDTVIMRVMDIMLAFPSILLAIAIVAVIGPGIDNVMVAVSIVLIPQYARVVRGQVLTVREMAYVE</sequence>
<organism evidence="9">
    <name type="scientific">marine metagenome</name>
    <dbReference type="NCBI Taxonomy" id="408172"/>
    <lineage>
        <taxon>unclassified sequences</taxon>
        <taxon>metagenomes</taxon>
        <taxon>ecological metagenomes</taxon>
    </lineage>
</organism>
<evidence type="ECO:0000256" key="3">
    <source>
        <dbReference type="ARBA" id="ARBA00022475"/>
    </source>
</evidence>
<dbReference type="InterPro" id="IPR000515">
    <property type="entry name" value="MetI-like"/>
</dbReference>
<evidence type="ECO:0000259" key="8">
    <source>
        <dbReference type="PROSITE" id="PS50928"/>
    </source>
</evidence>
<proteinExistence type="predicted"/>
<evidence type="ECO:0000256" key="4">
    <source>
        <dbReference type="ARBA" id="ARBA00022692"/>
    </source>
</evidence>
<gene>
    <name evidence="9" type="ORF">METZ01_LOCUS480091</name>
</gene>
<dbReference type="InterPro" id="IPR035906">
    <property type="entry name" value="MetI-like_sf"/>
</dbReference>
<evidence type="ECO:0000256" key="2">
    <source>
        <dbReference type="ARBA" id="ARBA00022448"/>
    </source>
</evidence>
<dbReference type="InterPro" id="IPR025966">
    <property type="entry name" value="OppC_N"/>
</dbReference>
<feature type="non-terminal residue" evidence="9">
    <location>
        <position position="173"/>
    </location>
</feature>
<keyword evidence="5 7" id="KW-1133">Transmembrane helix</keyword>
<keyword evidence="2" id="KW-0813">Transport</keyword>